<feature type="region of interest" description="Disordered" evidence="5">
    <location>
        <begin position="315"/>
        <end position="389"/>
    </location>
</feature>
<proteinExistence type="predicted"/>
<dbReference type="Gene3D" id="2.60.120.830">
    <property type="match status" value="1"/>
</dbReference>
<gene>
    <name evidence="7" type="ORF">JRQ81_008645</name>
</gene>
<dbReference type="SUPFAM" id="SSF50242">
    <property type="entry name" value="TIMP-like"/>
    <property type="match status" value="1"/>
</dbReference>
<feature type="disulfide bond" evidence="4">
    <location>
        <begin position="64"/>
        <end position="73"/>
    </location>
</feature>
<dbReference type="Gene3D" id="2.40.50.120">
    <property type="match status" value="1"/>
</dbReference>
<dbReference type="InterPro" id="IPR045371">
    <property type="entry name" value="ADAMTS_CR_3"/>
</dbReference>
<dbReference type="CDD" id="cd03523">
    <property type="entry name" value="NTR_like"/>
    <property type="match status" value="1"/>
</dbReference>
<dbReference type="Pfam" id="PF01759">
    <property type="entry name" value="NTR"/>
    <property type="match status" value="1"/>
</dbReference>
<accession>A0A9Q1ASV2</accession>
<dbReference type="AlphaFoldDB" id="A0A9Q1ASV2"/>
<comment type="subcellular location">
    <subcellularLocation>
        <location evidence="1">Secreted</location>
    </subcellularLocation>
</comment>
<dbReference type="InterPro" id="IPR018933">
    <property type="entry name" value="Netrin_module_non-TIMP"/>
</dbReference>
<dbReference type="InterPro" id="IPR008993">
    <property type="entry name" value="TIMP-like_OB-fold"/>
</dbReference>
<name>A0A9Q1ASV2_9SAUR</name>
<keyword evidence="3 4" id="KW-1015">Disulfide bond</keyword>
<comment type="caution">
    <text evidence="7">The sequence shown here is derived from an EMBL/GenBank/DDBJ whole genome shotgun (WGS) entry which is preliminary data.</text>
</comment>
<dbReference type="Pfam" id="PF19236">
    <property type="entry name" value="ADAMTS_CR_3"/>
    <property type="match status" value="1"/>
</dbReference>
<protein>
    <recommendedName>
        <fullName evidence="6">NTR domain-containing protein</fullName>
    </recommendedName>
</protein>
<dbReference type="InterPro" id="IPR050439">
    <property type="entry name" value="ADAMTS_ADAMTS-like"/>
</dbReference>
<dbReference type="GO" id="GO:0005576">
    <property type="term" value="C:extracellular region"/>
    <property type="evidence" value="ECO:0007669"/>
    <property type="project" value="UniProtKB-SubCell"/>
</dbReference>
<dbReference type="PANTHER" id="PTHR13723">
    <property type="entry name" value="ADAMTS A DISINTEGRIN AND METALLOPROTEASE WITH THROMBOSPONDIN MOTIFS PROTEASE"/>
    <property type="match status" value="1"/>
</dbReference>
<sequence>MVAWLAWACAVQGTDHWRTPGTGHALQPRRPRRQPGHGAWTHWGSWSACSSSCGEGASVRGRRCIRFPEEEQCNGKARQYRVCQREACPQGSIPFRALQCSLYNGKPVLGAQEPDRWEPFYGAPNLCDLNCLAAGHNFYYTFGRVLDGTPCAPESQGLCISGRCLRAGCDGLLGSEAQVDACGVCNGRNESCVLVQEVFRADSPASGFFGYLNVTRVPAGARHIKVTDRSRNYLALMSADQRYLLNGNWAIDDPGEYKAAGTRVRYSRRADQEESLEAEGPTREDLLVMVLFFQEDHQGIHYQFWRPRQRFRHAQGDPLPLRQPQVREAEGAPLAVGERRLSPGTTAALLAGPHFPYARKSDSRRPPGEPTPAPPRGPTHPGRCGSCEAPKGRSQRIHHYCGSDFVFRAWILSKQPVGQETRYDLQVKEAYRNRFPLGHREYLWVPNTCDCPPLTEQREYVLMARRHVNFEHTRNRLLLPHGGYARSWSPREDLQLREAAKYCGAATGQ</sequence>
<dbReference type="GO" id="GO:0006508">
    <property type="term" value="P:proteolysis"/>
    <property type="evidence" value="ECO:0007669"/>
    <property type="project" value="TreeGrafter"/>
</dbReference>
<dbReference type="GO" id="GO:0004222">
    <property type="term" value="F:metalloendopeptidase activity"/>
    <property type="evidence" value="ECO:0007669"/>
    <property type="project" value="TreeGrafter"/>
</dbReference>
<dbReference type="Gene3D" id="2.20.100.10">
    <property type="entry name" value="Thrombospondin type-1 (TSP1) repeat"/>
    <property type="match status" value="1"/>
</dbReference>
<dbReference type="FunFam" id="2.40.50.120:FF:000021">
    <property type="entry name" value="ADAMTS like 5"/>
    <property type="match status" value="1"/>
</dbReference>
<dbReference type="InterPro" id="IPR036383">
    <property type="entry name" value="TSP1_rpt_sf"/>
</dbReference>
<dbReference type="InterPro" id="IPR001134">
    <property type="entry name" value="Netrin_domain"/>
</dbReference>
<evidence type="ECO:0000256" key="3">
    <source>
        <dbReference type="ARBA" id="ARBA00023157"/>
    </source>
</evidence>
<dbReference type="Proteomes" id="UP001142489">
    <property type="component" value="Unassembled WGS sequence"/>
</dbReference>
<feature type="disulfide bond" evidence="4">
    <location>
        <begin position="53"/>
        <end position="88"/>
    </location>
</feature>
<dbReference type="GO" id="GO:0031012">
    <property type="term" value="C:extracellular matrix"/>
    <property type="evidence" value="ECO:0007669"/>
    <property type="project" value="TreeGrafter"/>
</dbReference>
<reference evidence="7" key="1">
    <citation type="journal article" date="2023" name="DNA Res.">
        <title>Chromosome-level genome assembly of Phrynocephalus forsythii using third-generation DNA sequencing and Hi-C analysis.</title>
        <authorList>
            <person name="Qi Y."/>
            <person name="Zhao W."/>
            <person name="Zhao Y."/>
            <person name="Niu C."/>
            <person name="Cao S."/>
            <person name="Zhang Y."/>
        </authorList>
    </citation>
    <scope>NUCLEOTIDE SEQUENCE</scope>
    <source>
        <tissue evidence="7">Muscle</tissue>
    </source>
</reference>
<feature type="compositionally biased region" description="Pro residues" evidence="5">
    <location>
        <begin position="368"/>
        <end position="378"/>
    </location>
</feature>
<evidence type="ECO:0000313" key="8">
    <source>
        <dbReference type="Proteomes" id="UP001142489"/>
    </source>
</evidence>
<evidence type="ECO:0000256" key="2">
    <source>
        <dbReference type="ARBA" id="ARBA00022525"/>
    </source>
</evidence>
<dbReference type="FunFam" id="2.60.120.830:FF:000001">
    <property type="entry name" value="A disintegrin and metalloproteinase with thrombospondin motifs 1"/>
    <property type="match status" value="1"/>
</dbReference>
<dbReference type="SMART" id="SM00209">
    <property type="entry name" value="TSP1"/>
    <property type="match status" value="1"/>
</dbReference>
<evidence type="ECO:0000256" key="4">
    <source>
        <dbReference type="PIRSR" id="PIRSR613273-3"/>
    </source>
</evidence>
<evidence type="ECO:0000259" key="6">
    <source>
        <dbReference type="PROSITE" id="PS50189"/>
    </source>
</evidence>
<keyword evidence="2" id="KW-0964">Secreted</keyword>
<dbReference type="Pfam" id="PF05986">
    <property type="entry name" value="ADAMTS_spacer1"/>
    <property type="match status" value="1"/>
</dbReference>
<dbReference type="InterPro" id="IPR010294">
    <property type="entry name" value="ADAMTS_spacer1"/>
</dbReference>
<dbReference type="InterPro" id="IPR013273">
    <property type="entry name" value="ADAMTS/ADAMTS-like"/>
</dbReference>
<evidence type="ECO:0000313" key="7">
    <source>
        <dbReference type="EMBL" id="KAJ7308134.1"/>
    </source>
</evidence>
<dbReference type="PANTHER" id="PTHR13723:SF173">
    <property type="entry name" value="ADAMTS-LIKE PROTEIN 5"/>
    <property type="match status" value="1"/>
</dbReference>
<organism evidence="7 8">
    <name type="scientific">Phrynocephalus forsythii</name>
    <dbReference type="NCBI Taxonomy" id="171643"/>
    <lineage>
        <taxon>Eukaryota</taxon>
        <taxon>Metazoa</taxon>
        <taxon>Chordata</taxon>
        <taxon>Craniata</taxon>
        <taxon>Vertebrata</taxon>
        <taxon>Euteleostomi</taxon>
        <taxon>Lepidosauria</taxon>
        <taxon>Squamata</taxon>
        <taxon>Bifurcata</taxon>
        <taxon>Unidentata</taxon>
        <taxon>Episquamata</taxon>
        <taxon>Toxicofera</taxon>
        <taxon>Iguania</taxon>
        <taxon>Acrodonta</taxon>
        <taxon>Agamidae</taxon>
        <taxon>Agaminae</taxon>
        <taxon>Phrynocephalus</taxon>
    </lineage>
</organism>
<dbReference type="Pfam" id="PF00090">
    <property type="entry name" value="TSP_1"/>
    <property type="match status" value="1"/>
</dbReference>
<feature type="disulfide bond" evidence="4">
    <location>
        <begin position="49"/>
        <end position="83"/>
    </location>
</feature>
<dbReference type="OrthoDB" id="5984913at2759"/>
<dbReference type="PRINTS" id="PR01857">
    <property type="entry name" value="ADAMTSFAMILY"/>
</dbReference>
<dbReference type="PROSITE" id="PS50092">
    <property type="entry name" value="TSP1"/>
    <property type="match status" value="1"/>
</dbReference>
<dbReference type="InterPro" id="IPR000884">
    <property type="entry name" value="TSP1_rpt"/>
</dbReference>
<dbReference type="EMBL" id="JAPFRF010000018">
    <property type="protein sequence ID" value="KAJ7308134.1"/>
    <property type="molecule type" value="Genomic_DNA"/>
</dbReference>
<evidence type="ECO:0000256" key="1">
    <source>
        <dbReference type="ARBA" id="ARBA00004613"/>
    </source>
</evidence>
<evidence type="ECO:0000256" key="5">
    <source>
        <dbReference type="SAM" id="MobiDB-lite"/>
    </source>
</evidence>
<keyword evidence="8" id="KW-1185">Reference proteome</keyword>
<dbReference type="GO" id="GO:0030198">
    <property type="term" value="P:extracellular matrix organization"/>
    <property type="evidence" value="ECO:0007669"/>
    <property type="project" value="InterPro"/>
</dbReference>
<dbReference type="SUPFAM" id="SSF82895">
    <property type="entry name" value="TSP-1 type 1 repeat"/>
    <property type="match status" value="1"/>
</dbReference>
<feature type="domain" description="NTR" evidence="6">
    <location>
        <begin position="384"/>
        <end position="503"/>
    </location>
</feature>
<dbReference type="PROSITE" id="PS50189">
    <property type="entry name" value="NTR"/>
    <property type="match status" value="1"/>
</dbReference>